<dbReference type="OrthoDB" id="534912at2759"/>
<gene>
    <name evidence="10" type="ORF">C2E20_6189</name>
</gene>
<reference evidence="10 11" key="1">
    <citation type="journal article" date="2018" name="Plant J.">
        <title>Genome sequences of Chlorella sorokiniana UTEX 1602 and Micractinium conductrix SAG 241.80: implications to maltose excretion by a green alga.</title>
        <authorList>
            <person name="Arriola M.B."/>
            <person name="Velmurugan N."/>
            <person name="Zhang Y."/>
            <person name="Plunkett M.H."/>
            <person name="Hondzo H."/>
            <person name="Barney B.M."/>
        </authorList>
    </citation>
    <scope>NUCLEOTIDE SEQUENCE [LARGE SCALE GENOMIC DNA]</scope>
    <source>
        <strain evidence="10 11">SAG 241.80</strain>
    </source>
</reference>
<feature type="transmembrane region" description="Helical" evidence="8">
    <location>
        <begin position="263"/>
        <end position="285"/>
    </location>
</feature>
<dbReference type="GO" id="GO:0097272">
    <property type="term" value="P:ammonium homeostasis"/>
    <property type="evidence" value="ECO:0007669"/>
    <property type="project" value="TreeGrafter"/>
</dbReference>
<dbReference type="Proteomes" id="UP000239649">
    <property type="component" value="Unassembled WGS sequence"/>
</dbReference>
<protein>
    <submittedName>
        <fullName evidence="10">Ammonium transporter isoform A</fullName>
    </submittedName>
</protein>
<comment type="subcellular location">
    <subcellularLocation>
        <location evidence="1">Membrane</location>
        <topology evidence="1">Multi-pass membrane protein</topology>
    </subcellularLocation>
</comment>
<dbReference type="GO" id="GO:0005886">
    <property type="term" value="C:plasma membrane"/>
    <property type="evidence" value="ECO:0007669"/>
    <property type="project" value="TreeGrafter"/>
</dbReference>
<evidence type="ECO:0000256" key="5">
    <source>
        <dbReference type="ARBA" id="ARBA00022989"/>
    </source>
</evidence>
<sequence>MLSAGSVRAKNAKNIILLNLLDACFGCLAWYATGWAFAFGDPAALPGGGFEWQGNAFIGHKYFFQFTFAATSATIVSGAVAERCKFESCELQGGAKGIWMQAEGATCRHCYNLALVAFVYPVVAHWVWSPWGWMSAWRTPATASSGFTLLCNSGVYDFAGDGPVHMVGGFASLVAAWVLGPRIGRFDAAGDPVDMSGHNASLTLLGVFLLWFGWYGFNPGSTTAVLGPWVGYSSISAAIAVNTTISAAAATVSTLFASMLHQYLSLGVVVWDLIIAGNGALAGLVAITGGCAFVQTWAALIIGLVAGLVYYGSSKLVLHKMRIDDPLDAIAVHAAGAMWGMLGCAAFAAPNMVEN</sequence>
<keyword evidence="3" id="KW-0813">Transport</keyword>
<organism evidence="10 11">
    <name type="scientific">Micractinium conductrix</name>
    <dbReference type="NCBI Taxonomy" id="554055"/>
    <lineage>
        <taxon>Eukaryota</taxon>
        <taxon>Viridiplantae</taxon>
        <taxon>Chlorophyta</taxon>
        <taxon>core chlorophytes</taxon>
        <taxon>Trebouxiophyceae</taxon>
        <taxon>Chlorellales</taxon>
        <taxon>Chlorellaceae</taxon>
        <taxon>Chlorella clade</taxon>
        <taxon>Micractinium</taxon>
    </lineage>
</organism>
<evidence type="ECO:0000256" key="1">
    <source>
        <dbReference type="ARBA" id="ARBA00004141"/>
    </source>
</evidence>
<dbReference type="InterPro" id="IPR029020">
    <property type="entry name" value="Ammonium/urea_transptr"/>
</dbReference>
<proteinExistence type="inferred from homology"/>
<keyword evidence="6 8" id="KW-0472">Membrane</keyword>
<dbReference type="GO" id="GO:0008519">
    <property type="term" value="F:ammonium channel activity"/>
    <property type="evidence" value="ECO:0007669"/>
    <property type="project" value="InterPro"/>
</dbReference>
<feature type="domain" description="Ammonium transporter AmtB-like" evidence="9">
    <location>
        <begin position="111"/>
        <end position="351"/>
    </location>
</feature>
<keyword evidence="5 8" id="KW-1133">Transmembrane helix</keyword>
<comment type="similarity">
    <text evidence="2">Belongs to the ammonia transporter channel (TC 1.A.11.2) family.</text>
</comment>
<dbReference type="STRING" id="554055.A0A2P6V8G5"/>
<evidence type="ECO:0000256" key="8">
    <source>
        <dbReference type="SAM" id="Phobius"/>
    </source>
</evidence>
<accession>A0A2P6V8G5</accession>
<keyword evidence="11" id="KW-1185">Reference proteome</keyword>
<keyword evidence="4 8" id="KW-0812">Transmembrane</keyword>
<dbReference type="PANTHER" id="PTHR11730:SF6">
    <property type="entry name" value="AMMONIUM TRANSPORTER"/>
    <property type="match status" value="1"/>
</dbReference>
<dbReference type="Pfam" id="PF00909">
    <property type="entry name" value="Ammonium_transp"/>
    <property type="match status" value="2"/>
</dbReference>
<evidence type="ECO:0000313" key="10">
    <source>
        <dbReference type="EMBL" id="PSC70377.1"/>
    </source>
</evidence>
<feature type="transmembrane region" description="Helical" evidence="8">
    <location>
        <begin position="162"/>
        <end position="179"/>
    </location>
</feature>
<dbReference type="InterPro" id="IPR024041">
    <property type="entry name" value="NH4_transpt_AmtB-like_dom"/>
</dbReference>
<feature type="transmembrane region" description="Helical" evidence="8">
    <location>
        <begin position="62"/>
        <end position="81"/>
    </location>
</feature>
<comment type="caution">
    <text evidence="10">The sequence shown here is derived from an EMBL/GenBank/DDBJ whole genome shotgun (WGS) entry which is preliminary data.</text>
</comment>
<feature type="transmembrane region" description="Helical" evidence="8">
    <location>
        <begin position="330"/>
        <end position="349"/>
    </location>
</feature>
<dbReference type="SUPFAM" id="SSF111352">
    <property type="entry name" value="Ammonium transporter"/>
    <property type="match status" value="1"/>
</dbReference>
<evidence type="ECO:0000256" key="4">
    <source>
        <dbReference type="ARBA" id="ARBA00022692"/>
    </source>
</evidence>
<name>A0A2P6V8G5_9CHLO</name>
<dbReference type="EMBL" id="LHPF02000020">
    <property type="protein sequence ID" value="PSC70377.1"/>
    <property type="molecule type" value="Genomic_DNA"/>
</dbReference>
<evidence type="ECO:0000256" key="3">
    <source>
        <dbReference type="ARBA" id="ARBA00022448"/>
    </source>
</evidence>
<feature type="transmembrane region" description="Helical" evidence="8">
    <location>
        <begin position="229"/>
        <end position="256"/>
    </location>
</feature>
<dbReference type="AlphaFoldDB" id="A0A2P6V8G5"/>
<evidence type="ECO:0000256" key="2">
    <source>
        <dbReference type="ARBA" id="ARBA00005887"/>
    </source>
</evidence>
<feature type="domain" description="Ammonium transporter AmtB-like" evidence="9">
    <location>
        <begin position="1"/>
        <end position="88"/>
    </location>
</feature>
<evidence type="ECO:0000256" key="7">
    <source>
        <dbReference type="ARBA" id="ARBA00023177"/>
    </source>
</evidence>
<feature type="transmembrane region" description="Helical" evidence="8">
    <location>
        <begin position="200"/>
        <end position="217"/>
    </location>
</feature>
<dbReference type="PANTHER" id="PTHR11730">
    <property type="entry name" value="AMMONIUM TRANSPORTER"/>
    <property type="match status" value="1"/>
</dbReference>
<evidence type="ECO:0000313" key="11">
    <source>
        <dbReference type="Proteomes" id="UP000239649"/>
    </source>
</evidence>
<evidence type="ECO:0000259" key="9">
    <source>
        <dbReference type="Pfam" id="PF00909"/>
    </source>
</evidence>
<dbReference type="Gene3D" id="1.10.3430.10">
    <property type="entry name" value="Ammonium transporter AmtB like domains"/>
    <property type="match status" value="2"/>
</dbReference>
<evidence type="ECO:0000256" key="6">
    <source>
        <dbReference type="ARBA" id="ARBA00023136"/>
    </source>
</evidence>
<feature type="transmembrane region" description="Helical" evidence="8">
    <location>
        <begin position="297"/>
        <end position="318"/>
    </location>
</feature>
<keyword evidence="7" id="KW-0924">Ammonia transport</keyword>
<feature type="transmembrane region" description="Helical" evidence="8">
    <location>
        <begin position="110"/>
        <end position="128"/>
    </location>
</feature>
<feature type="transmembrane region" description="Helical" evidence="8">
    <location>
        <begin position="12"/>
        <end position="32"/>
    </location>
</feature>